<dbReference type="InterPro" id="IPR036259">
    <property type="entry name" value="MFS_trans_sf"/>
</dbReference>
<dbReference type="InterPro" id="IPR011701">
    <property type="entry name" value="MFS"/>
</dbReference>
<reference evidence="8" key="1">
    <citation type="submission" date="2020-10" db="EMBL/GenBank/DDBJ databases">
        <authorList>
            <person name="Gilroy R."/>
        </authorList>
    </citation>
    <scope>NUCLEOTIDE SEQUENCE</scope>
    <source>
        <strain evidence="8">D3-1215</strain>
    </source>
</reference>
<keyword evidence="2" id="KW-1003">Cell membrane</keyword>
<feature type="transmembrane region" description="Helical" evidence="6">
    <location>
        <begin position="278"/>
        <end position="295"/>
    </location>
</feature>
<dbReference type="Proteomes" id="UP000823637">
    <property type="component" value="Unassembled WGS sequence"/>
</dbReference>
<feature type="transmembrane region" description="Helical" evidence="6">
    <location>
        <begin position="137"/>
        <end position="156"/>
    </location>
</feature>
<reference evidence="8" key="2">
    <citation type="journal article" date="2021" name="PeerJ">
        <title>Extensive microbial diversity within the chicken gut microbiome revealed by metagenomics and culture.</title>
        <authorList>
            <person name="Gilroy R."/>
            <person name="Ravi A."/>
            <person name="Getino M."/>
            <person name="Pursley I."/>
            <person name="Horton D.L."/>
            <person name="Alikhan N.F."/>
            <person name="Baker D."/>
            <person name="Gharbi K."/>
            <person name="Hall N."/>
            <person name="Watson M."/>
            <person name="Adriaenssens E.M."/>
            <person name="Foster-Nyarko E."/>
            <person name="Jarju S."/>
            <person name="Secka A."/>
            <person name="Antonio M."/>
            <person name="Oren A."/>
            <person name="Chaudhuri R.R."/>
            <person name="La Ragione R."/>
            <person name="Hildebrand F."/>
            <person name="Pallen M.J."/>
        </authorList>
    </citation>
    <scope>NUCLEOTIDE SEQUENCE</scope>
    <source>
        <strain evidence="8">D3-1215</strain>
    </source>
</reference>
<feature type="transmembrane region" description="Helical" evidence="6">
    <location>
        <begin position="50"/>
        <end position="72"/>
    </location>
</feature>
<feature type="transmembrane region" description="Helical" evidence="6">
    <location>
        <begin position="168"/>
        <end position="186"/>
    </location>
</feature>
<comment type="subcellular location">
    <subcellularLocation>
        <location evidence="1">Cell inner membrane</location>
        <topology evidence="1">Multi-pass membrane protein</topology>
    </subcellularLocation>
</comment>
<evidence type="ECO:0000256" key="3">
    <source>
        <dbReference type="ARBA" id="ARBA00022692"/>
    </source>
</evidence>
<sequence>MNLNQIRNKMDYKKLIPVFLCFFVMGFVDLTGAATNFIKADLQLSDTMANIIPSMVFFWFLIFSIPSSLLMNKIGRKKTVLVSLAVTFVSLILPLLGNSYWLMLTAFALLGIGNTIMQTSLNPLVSNIISGNRLASSLTLGQFVKAIASFVAPIIASWGAVTFFGWKMLFPIFAVINILAFIALYSTSIHEEPVAKPAGFAGCVGLLGKLPVLLLFLGIMCHVGVDVGTNVAAPKLLIERAGMTVEDAAFASSVYFLFRTLGCLSGSFLLARFSARNFFMVSVLMMVAGMSGLFFVSDVMAMYVCIALIGFGNSNVFSIIFAQALNTVPDNKNEVSGLMIMGLFGGTLFPLCMGLASDAMATQTGSVMVMMIGVVYLLLLTFKIKHQ</sequence>
<feature type="transmembrane region" description="Helical" evidence="6">
    <location>
        <begin position="15"/>
        <end position="38"/>
    </location>
</feature>
<evidence type="ECO:0000313" key="8">
    <source>
        <dbReference type="EMBL" id="MBO8446182.1"/>
    </source>
</evidence>
<dbReference type="PANTHER" id="PTHR43702:SF3">
    <property type="entry name" value="PROTEIN TSGA"/>
    <property type="match status" value="1"/>
</dbReference>
<dbReference type="PROSITE" id="PS50850">
    <property type="entry name" value="MFS"/>
    <property type="match status" value="1"/>
</dbReference>
<protein>
    <submittedName>
        <fullName evidence="8">MFS transporter</fullName>
    </submittedName>
</protein>
<dbReference type="InterPro" id="IPR050375">
    <property type="entry name" value="MFS_TsgA-like"/>
</dbReference>
<dbReference type="EMBL" id="JADIMR010000005">
    <property type="protein sequence ID" value="MBO8446182.1"/>
    <property type="molecule type" value="Genomic_DNA"/>
</dbReference>
<dbReference type="Pfam" id="PF07690">
    <property type="entry name" value="MFS_1"/>
    <property type="match status" value="1"/>
</dbReference>
<feature type="transmembrane region" description="Helical" evidence="6">
    <location>
        <begin position="79"/>
        <end position="96"/>
    </location>
</feature>
<dbReference type="Gene3D" id="1.20.1250.20">
    <property type="entry name" value="MFS general substrate transporter like domains"/>
    <property type="match status" value="2"/>
</dbReference>
<evidence type="ECO:0000256" key="5">
    <source>
        <dbReference type="ARBA" id="ARBA00023136"/>
    </source>
</evidence>
<dbReference type="PANTHER" id="PTHR43702">
    <property type="entry name" value="L-FUCOSE-PROTON SYMPORTER"/>
    <property type="match status" value="1"/>
</dbReference>
<dbReference type="AlphaFoldDB" id="A0A9D9EF84"/>
<evidence type="ECO:0000256" key="2">
    <source>
        <dbReference type="ARBA" id="ARBA00022475"/>
    </source>
</evidence>
<dbReference type="GO" id="GO:0005886">
    <property type="term" value="C:plasma membrane"/>
    <property type="evidence" value="ECO:0007669"/>
    <property type="project" value="UniProtKB-SubCell"/>
</dbReference>
<feature type="transmembrane region" description="Helical" evidence="6">
    <location>
        <begin position="301"/>
        <end position="325"/>
    </location>
</feature>
<comment type="caution">
    <text evidence="8">The sequence shown here is derived from an EMBL/GenBank/DDBJ whole genome shotgun (WGS) entry which is preliminary data.</text>
</comment>
<accession>A0A9D9EF84</accession>
<keyword evidence="3 6" id="KW-0812">Transmembrane</keyword>
<evidence type="ECO:0000256" key="6">
    <source>
        <dbReference type="SAM" id="Phobius"/>
    </source>
</evidence>
<feature type="domain" description="Major facilitator superfamily (MFS) profile" evidence="7">
    <location>
        <begin position="10"/>
        <end position="387"/>
    </location>
</feature>
<organism evidence="8 9">
    <name type="scientific">Candidatus Enterocola intestinipullorum</name>
    <dbReference type="NCBI Taxonomy" id="2840783"/>
    <lineage>
        <taxon>Bacteria</taxon>
        <taxon>Pseudomonadati</taxon>
        <taxon>Bacteroidota</taxon>
        <taxon>Bacteroidia</taxon>
        <taxon>Bacteroidales</taxon>
        <taxon>Candidatus Enterocola</taxon>
    </lineage>
</organism>
<feature type="transmembrane region" description="Helical" evidence="6">
    <location>
        <begin position="363"/>
        <end position="382"/>
    </location>
</feature>
<name>A0A9D9EF84_9BACT</name>
<evidence type="ECO:0000313" key="9">
    <source>
        <dbReference type="Proteomes" id="UP000823637"/>
    </source>
</evidence>
<feature type="transmembrane region" description="Helical" evidence="6">
    <location>
        <begin position="249"/>
        <end position="271"/>
    </location>
</feature>
<feature type="transmembrane region" description="Helical" evidence="6">
    <location>
        <begin position="102"/>
        <end position="125"/>
    </location>
</feature>
<dbReference type="GO" id="GO:0022857">
    <property type="term" value="F:transmembrane transporter activity"/>
    <property type="evidence" value="ECO:0007669"/>
    <property type="project" value="InterPro"/>
</dbReference>
<evidence type="ECO:0000259" key="7">
    <source>
        <dbReference type="PROSITE" id="PS50850"/>
    </source>
</evidence>
<evidence type="ECO:0000256" key="1">
    <source>
        <dbReference type="ARBA" id="ARBA00004429"/>
    </source>
</evidence>
<keyword evidence="5 6" id="KW-0472">Membrane</keyword>
<dbReference type="InterPro" id="IPR020846">
    <property type="entry name" value="MFS_dom"/>
</dbReference>
<keyword evidence="4 6" id="KW-1133">Transmembrane helix</keyword>
<dbReference type="SUPFAM" id="SSF103473">
    <property type="entry name" value="MFS general substrate transporter"/>
    <property type="match status" value="1"/>
</dbReference>
<feature type="transmembrane region" description="Helical" evidence="6">
    <location>
        <begin position="198"/>
        <end position="225"/>
    </location>
</feature>
<feature type="transmembrane region" description="Helical" evidence="6">
    <location>
        <begin position="337"/>
        <end position="357"/>
    </location>
</feature>
<gene>
    <name evidence="8" type="ORF">IAC32_00335</name>
</gene>
<evidence type="ECO:0000256" key="4">
    <source>
        <dbReference type="ARBA" id="ARBA00022989"/>
    </source>
</evidence>
<proteinExistence type="predicted"/>